<feature type="region of interest" description="Disordered" evidence="1">
    <location>
        <begin position="29"/>
        <end position="51"/>
    </location>
</feature>
<feature type="compositionally biased region" description="Polar residues" evidence="1">
    <location>
        <begin position="639"/>
        <end position="655"/>
    </location>
</feature>
<dbReference type="GO" id="GO:1990130">
    <property type="term" value="C:GATOR1 complex"/>
    <property type="evidence" value="ECO:0007669"/>
    <property type="project" value="TreeGrafter"/>
</dbReference>
<dbReference type="GO" id="GO:1904262">
    <property type="term" value="P:negative regulation of TORC1 signaling"/>
    <property type="evidence" value="ECO:0007669"/>
    <property type="project" value="TreeGrafter"/>
</dbReference>
<accession>E4WVA9</accession>
<dbReference type="InterPro" id="IPR027244">
    <property type="entry name" value="IML1"/>
</dbReference>
<feature type="compositionally biased region" description="Low complexity" evidence="1">
    <location>
        <begin position="95"/>
        <end position="105"/>
    </location>
</feature>
<dbReference type="GO" id="GO:0005096">
    <property type="term" value="F:GTPase activator activity"/>
    <property type="evidence" value="ECO:0007669"/>
    <property type="project" value="InterPro"/>
</dbReference>
<dbReference type="OrthoDB" id="39497at2759"/>
<dbReference type="InParanoid" id="E4WVA9"/>
<feature type="compositionally biased region" description="Polar residues" evidence="1">
    <location>
        <begin position="81"/>
        <end position="94"/>
    </location>
</feature>
<feature type="domain" description="DEPDC5 C-terminal" evidence="2">
    <location>
        <begin position="843"/>
        <end position="990"/>
    </location>
</feature>
<reference evidence="3 4" key="1">
    <citation type="journal article" date="2010" name="Science">
        <title>Plasticity of animal genome architecture unmasked by rapid evolution of a pelagic tunicate.</title>
        <authorList>
            <person name="Denoeud F."/>
            <person name="Henriet S."/>
            <person name="Mungpakdee S."/>
            <person name="Aury J.M."/>
            <person name="Da Silva C."/>
            <person name="Brinkmann H."/>
            <person name="Mikhaleva J."/>
            <person name="Olsen L.C."/>
            <person name="Jubin C."/>
            <person name="Canestro C."/>
            <person name="Bouquet J.M."/>
            <person name="Danks G."/>
            <person name="Poulain J."/>
            <person name="Campsteijn C."/>
            <person name="Adamski M."/>
            <person name="Cross I."/>
            <person name="Yadetie F."/>
            <person name="Muffato M."/>
            <person name="Louis A."/>
            <person name="Butcher S."/>
            <person name="Tsagkogeorga G."/>
            <person name="Konrad A."/>
            <person name="Singh S."/>
            <person name="Jensen M.F."/>
            <person name="Cong E.H."/>
            <person name="Eikeseth-Otteraa H."/>
            <person name="Noel B."/>
            <person name="Anthouard V."/>
            <person name="Porcel B.M."/>
            <person name="Kachouri-Lafond R."/>
            <person name="Nishino A."/>
            <person name="Ugolini M."/>
            <person name="Chourrout P."/>
            <person name="Nishida H."/>
            <person name="Aasland R."/>
            <person name="Huzurbazar S."/>
            <person name="Westhof E."/>
            <person name="Delsuc F."/>
            <person name="Lehrach H."/>
            <person name="Reinhardt R."/>
            <person name="Weissenbach J."/>
            <person name="Roy S.W."/>
            <person name="Artiguenave F."/>
            <person name="Postlethwait J.H."/>
            <person name="Manak J.R."/>
            <person name="Thompson E.M."/>
            <person name="Jaillon O."/>
            <person name="Du Pasquier L."/>
            <person name="Boudinot P."/>
            <person name="Liberles D.A."/>
            <person name="Volff J.N."/>
            <person name="Philippe H."/>
            <person name="Lenhard B."/>
            <person name="Roest Crollius H."/>
            <person name="Wincker P."/>
            <person name="Chourrout D."/>
        </authorList>
    </citation>
    <scope>NUCLEOTIDE SEQUENCE [LARGE SCALE GENOMIC DNA]</scope>
</reference>
<evidence type="ECO:0000256" key="1">
    <source>
        <dbReference type="SAM" id="MobiDB-lite"/>
    </source>
</evidence>
<feature type="region of interest" description="Disordered" evidence="1">
    <location>
        <begin position="332"/>
        <end position="355"/>
    </location>
</feature>
<dbReference type="Pfam" id="PF19418">
    <property type="entry name" value="DEPDC5_CTD"/>
    <property type="match status" value="1"/>
</dbReference>
<evidence type="ECO:0000259" key="2">
    <source>
        <dbReference type="Pfam" id="PF19418"/>
    </source>
</evidence>
<feature type="compositionally biased region" description="Polar residues" evidence="1">
    <location>
        <begin position="332"/>
        <end position="350"/>
    </location>
</feature>
<dbReference type="PANTHER" id="PTHR13179:SF8">
    <property type="entry name" value="GATOR COMPLEX PROTEIN DEPDC5"/>
    <property type="match status" value="1"/>
</dbReference>
<feature type="region of interest" description="Disordered" evidence="1">
    <location>
        <begin position="81"/>
        <end position="105"/>
    </location>
</feature>
<feature type="region of interest" description="Disordered" evidence="1">
    <location>
        <begin position="118"/>
        <end position="138"/>
    </location>
</feature>
<dbReference type="PANTHER" id="PTHR13179">
    <property type="entry name" value="DEP DOMAIN CONTAINING PROTEIN 5"/>
    <property type="match status" value="1"/>
</dbReference>
<evidence type="ECO:0000313" key="3">
    <source>
        <dbReference type="EMBL" id="CBY21062.1"/>
    </source>
</evidence>
<dbReference type="GO" id="GO:0034198">
    <property type="term" value="P:cellular response to amino acid starvation"/>
    <property type="evidence" value="ECO:0007669"/>
    <property type="project" value="TreeGrafter"/>
</dbReference>
<dbReference type="GO" id="GO:0005765">
    <property type="term" value="C:lysosomal membrane"/>
    <property type="evidence" value="ECO:0007669"/>
    <property type="project" value="TreeGrafter"/>
</dbReference>
<keyword evidence="4" id="KW-1185">Reference proteome</keyword>
<dbReference type="EMBL" id="FN653017">
    <property type="protein sequence ID" value="CBY21062.1"/>
    <property type="molecule type" value="Genomic_DNA"/>
</dbReference>
<protein>
    <recommendedName>
        <fullName evidence="2">DEPDC5 C-terminal domain-containing protein</fullName>
    </recommendedName>
</protein>
<proteinExistence type="predicted"/>
<evidence type="ECO:0000313" key="4">
    <source>
        <dbReference type="Proteomes" id="UP000001307"/>
    </source>
</evidence>
<dbReference type="GO" id="GO:0010508">
    <property type="term" value="P:positive regulation of autophagy"/>
    <property type="evidence" value="ECO:0007669"/>
    <property type="project" value="TreeGrafter"/>
</dbReference>
<feature type="region of interest" description="Disordered" evidence="1">
    <location>
        <begin position="155"/>
        <end position="175"/>
    </location>
</feature>
<feature type="compositionally biased region" description="Low complexity" evidence="1">
    <location>
        <begin position="42"/>
        <end position="51"/>
    </location>
</feature>
<organism evidence="3 4">
    <name type="scientific">Oikopleura dioica</name>
    <name type="common">Tunicate</name>
    <dbReference type="NCBI Taxonomy" id="34765"/>
    <lineage>
        <taxon>Eukaryota</taxon>
        <taxon>Metazoa</taxon>
        <taxon>Chordata</taxon>
        <taxon>Tunicata</taxon>
        <taxon>Appendicularia</taxon>
        <taxon>Copelata</taxon>
        <taxon>Oikopleuridae</taxon>
        <taxon>Oikopleura</taxon>
    </lineage>
</organism>
<name>E4WVA9_OIKDI</name>
<feature type="region of interest" description="Disordered" evidence="1">
    <location>
        <begin position="223"/>
        <end position="243"/>
    </location>
</feature>
<dbReference type="InterPro" id="IPR045838">
    <property type="entry name" value="DEPDC5_CTD"/>
</dbReference>
<feature type="region of interest" description="Disordered" evidence="1">
    <location>
        <begin position="625"/>
        <end position="670"/>
    </location>
</feature>
<dbReference type="AlphaFoldDB" id="E4WVA9"/>
<gene>
    <name evidence="3" type="ORF">GSOID_T00008815001</name>
</gene>
<dbReference type="Proteomes" id="UP000001307">
    <property type="component" value="Unassembled WGS sequence"/>
</dbReference>
<sequence length="1065" mass="122537">MTPDLMITSFKFIFEEKDSSSAQTLARAHTMPAGRNREARLSSSRSHISPKSPMICLSKEEMDAYDNAIFMPESKSYHKSISQSTSMTRKVSQISEESSPKSNLNKNLLLIADHNSSSWDPKRYSSQKRSSGRTRHESVSNDFIYQPHRLIPRSNHFGAMLSPDKSRPRDIKTSSSAHMSTNLVIPEDVSKSDGRSWTSSSFGAVQLTNSRSAMSVTINSGYQGTMERRRRRISQCDSSTKDYDRHDSYSFNNPCSINPFNVSGTSISRPVTYTNHQWVDLFPSNSDGQPIQPHHRDFVNKNVIMNDVCAESFRSQIIESLQIENSTISTLNTVESPPISSTDFQAGDSSRLSRHDHNENRQLQNRLLPPSTNVECLDTRIGVDWKSMTYPACLPLTTAKKLNANDLTRQKGAYKHANPYKWIQLDNENRSEFAFRSIKEKFYELVNQRIAQGFQIVRSYDDGQKKRDKDSATETMVVLLGPFVHHFEFNNRNGATKGVDSPLKLTCYGNQWETMALSESSVYKFSFAIARNRFEPRDMDFLPRFGRGLLKVENLDKVIEKPIQENLEDYQIQWDRYSWKCRFVFVMERNVPAEPCRIKAAQDDFLKLLGQVINDNVEIDTKRNQHLTAQPPMGRKISQDNSTRASSPKSISQSFKAHAEKPEISSGRPYTGSAADLDNLIIKLEESSITFYRIWKPNMSEGAEKEKVGFFSLHAVRWLISDWGCADKVQAKEWLSHLLNTRRILAKDDNESCVRIGFYFYHINKNLNEDDDFLDQADDYGLDEEEDEENCIPLIEVKFPEMSDYRILGRLRNECKTQTQTIKKIIPRGNIKTVQTNCEGICCSNNQQRFEWYQVYYCPRHNPIFDGFTLMHQWLAATPAKICESAHTMMLNARKFGFNMIPCAEDPFDMSGEPFKHVDRFDIRWVVSNQEKSWHEKLNKLELVDIISSILFELGFFYDSYFKQKTAHVNIFQFIHKSGSSFIQIEVKSDKSPYYAGYPESIKWTSNPLIKSRKWTISSVVSCEELGKSICQQIEEISSDTSESGRIYQQYLKIKEVPKPIELFN</sequence>